<protein>
    <submittedName>
        <fullName evidence="1">Putative sporulation protein YtxC</fullName>
    </submittedName>
</protein>
<name>A0A072NPF9_SCHAZ</name>
<organism evidence="1 2">
    <name type="scientific">Schinkia azotoformans MEV2011</name>
    <dbReference type="NCBI Taxonomy" id="1348973"/>
    <lineage>
        <taxon>Bacteria</taxon>
        <taxon>Bacillati</taxon>
        <taxon>Bacillota</taxon>
        <taxon>Bacilli</taxon>
        <taxon>Bacillales</taxon>
        <taxon>Bacillaceae</taxon>
        <taxon>Calidifontibacillus/Schinkia group</taxon>
        <taxon>Schinkia</taxon>
    </lineage>
</organism>
<dbReference type="NCBIfam" id="TIGR02834">
    <property type="entry name" value="spo_ytxC"/>
    <property type="match status" value="1"/>
</dbReference>
<dbReference type="Proteomes" id="UP000027936">
    <property type="component" value="Unassembled WGS sequence"/>
</dbReference>
<dbReference type="OrthoDB" id="2986513at2"/>
<dbReference type="AlphaFoldDB" id="A0A072NPF9"/>
<dbReference type="Pfam" id="PF08812">
    <property type="entry name" value="YtxC"/>
    <property type="match status" value="1"/>
</dbReference>
<evidence type="ECO:0000313" key="1">
    <source>
        <dbReference type="EMBL" id="KEF39554.1"/>
    </source>
</evidence>
<comment type="caution">
    <text evidence="1">The sequence shown here is derived from an EMBL/GenBank/DDBJ whole genome shotgun (WGS) entry which is preliminary data.</text>
</comment>
<sequence>MITIQFREKKDAALLFQLIKEHNHPNTVHVHSNIIYEPEVLVKINFKESFETVFSSVIIPVLLKYIIKIVEVRWMKEMIRNMFYFSDEEEQRQIMSIARSIIDGEKHEVPMISEMNEHLPREKMIENALQDFLTASVSFSFESFLQFRLKEYRFRLVQYIEAAIDEYKLEQEYQNFVENLRGYVYTKEALMETIHLVYEEEFFFFDRNLNEISHEELKYLIDEQLMQIEDIDTDSLVIAPLISIAPRTIYLYTDLMDHGLVQTIQNIFLERVVLQPLQSFKQIDGKMSN</sequence>
<proteinExistence type="predicted"/>
<dbReference type="PATRIC" id="fig|1348973.3.peg.1298"/>
<dbReference type="RefSeq" id="WP_035194222.1">
    <property type="nucleotide sequence ID" value="NZ_JJRY01000003.1"/>
</dbReference>
<dbReference type="InterPro" id="IPR014199">
    <property type="entry name" value="Spore_YtxC"/>
</dbReference>
<accession>A0A072NPF9</accession>
<gene>
    <name evidence="1" type="ORF">M670_01330</name>
</gene>
<reference evidence="1 2" key="1">
    <citation type="submission" date="2014-04" db="EMBL/GenBank/DDBJ databases">
        <title>Draft genome sequence of Bacillus azotoformans MEV2011, a (co-) denitrifying strain unable to grow in the presence of oxygen.</title>
        <authorList>
            <person name="Nielsen M."/>
            <person name="Schreiber L."/>
            <person name="Finster K."/>
            <person name="Schramm A."/>
        </authorList>
    </citation>
    <scope>NUCLEOTIDE SEQUENCE [LARGE SCALE GENOMIC DNA]</scope>
    <source>
        <strain evidence="1 2">MEV2011</strain>
    </source>
</reference>
<evidence type="ECO:0000313" key="2">
    <source>
        <dbReference type="Proteomes" id="UP000027936"/>
    </source>
</evidence>
<dbReference type="EMBL" id="JJRY01000003">
    <property type="protein sequence ID" value="KEF39554.1"/>
    <property type="molecule type" value="Genomic_DNA"/>
</dbReference>